<keyword evidence="10 13" id="KW-0503">Monooxygenase</keyword>
<evidence type="ECO:0000256" key="10">
    <source>
        <dbReference type="ARBA" id="ARBA00023033"/>
    </source>
</evidence>
<dbReference type="Proteomes" id="UP000800092">
    <property type="component" value="Unassembled WGS sequence"/>
</dbReference>
<sequence length="551" mass="61267">MSTSTGPLDVLIVGTGFSGTYLVHRLLNLNYRVLALDASPSLGGVWNSNTYPGARVDIQVPEYQLSLPELSSWQWKERFPGREELQAYFAFAEKRLGRKGDEGLAKHCTFGVWVEGATWHEQERLWEVRASDGRMWRARWFLPCVGYAARPFVPDWKGFEAFEGVVRHTAKWGNGGEPDVKGKKVGVVGTGASGVQVVQTIAPEVESLTVFQQTPALAVPMRQRAFDPEFSKKTNDEREDFFANRKNIWDGSSGSMIPRAAKDETPEQRVREFDRLWDAGGFAFWSSNYMDMYVDRASNAHIYAYWRDRVRQRVHDPTIASLLAPSTPPHPFGTKRVPLEQTYFESFNLPNVSLVSLPSDPITSITPSGVLLQSGTHHALDILILATGFDVGSGSFTQLSIRGVSTDSESHSQPLSLSDLWITRGPSTYLGLATSGFPNMLFPYGPQSPSGTCNGPLCAEIQGDWMVELLEHIRAAGKTRVEAKEEAQAEWTEHAGIVLKGTLFEETRSYFWGQNVPGKKKGLVYYFGGVPAYLGRLEEEVKGGYPGLRVD</sequence>
<keyword evidence="14" id="KW-1185">Reference proteome</keyword>
<keyword evidence="8" id="KW-0521">NADP</keyword>
<comment type="cofactor">
    <cofactor evidence="1">
        <name>FAD</name>
        <dbReference type="ChEBI" id="CHEBI:57692"/>
    </cofactor>
</comment>
<dbReference type="InterPro" id="IPR050775">
    <property type="entry name" value="FAD-binding_Monooxygenases"/>
</dbReference>
<dbReference type="Pfam" id="PF13450">
    <property type="entry name" value="NAD_binding_8"/>
    <property type="match status" value="1"/>
</dbReference>
<dbReference type="SUPFAM" id="SSF51905">
    <property type="entry name" value="FAD/NAD(P)-binding domain"/>
    <property type="match status" value="2"/>
</dbReference>
<reference evidence="13" key="1">
    <citation type="journal article" date="2020" name="Stud. Mycol.">
        <title>101 Dothideomycetes genomes: a test case for predicting lifestyles and emergence of pathogens.</title>
        <authorList>
            <person name="Haridas S."/>
            <person name="Albert R."/>
            <person name="Binder M."/>
            <person name="Bloem J."/>
            <person name="Labutti K."/>
            <person name="Salamov A."/>
            <person name="Andreopoulos B."/>
            <person name="Baker S."/>
            <person name="Barry K."/>
            <person name="Bills G."/>
            <person name="Bluhm B."/>
            <person name="Cannon C."/>
            <person name="Castanera R."/>
            <person name="Culley D."/>
            <person name="Daum C."/>
            <person name="Ezra D."/>
            <person name="Gonzalez J."/>
            <person name="Henrissat B."/>
            <person name="Kuo A."/>
            <person name="Liang C."/>
            <person name="Lipzen A."/>
            <person name="Lutzoni F."/>
            <person name="Magnuson J."/>
            <person name="Mondo S."/>
            <person name="Nolan M."/>
            <person name="Ohm R."/>
            <person name="Pangilinan J."/>
            <person name="Park H.-J."/>
            <person name="Ramirez L."/>
            <person name="Alfaro M."/>
            <person name="Sun H."/>
            <person name="Tritt A."/>
            <person name="Yoshinaga Y."/>
            <person name="Zwiers L.-H."/>
            <person name="Turgeon B."/>
            <person name="Goodwin S."/>
            <person name="Spatafora J."/>
            <person name="Crous P."/>
            <person name="Grigoriev I."/>
        </authorList>
    </citation>
    <scope>NUCLEOTIDE SEQUENCE</scope>
    <source>
        <strain evidence="13">Tuck. ex Michener</strain>
    </source>
</reference>
<evidence type="ECO:0000313" key="14">
    <source>
        <dbReference type="Proteomes" id="UP000800092"/>
    </source>
</evidence>
<dbReference type="GO" id="GO:0004497">
    <property type="term" value="F:monooxygenase activity"/>
    <property type="evidence" value="ECO:0007669"/>
    <property type="project" value="UniProtKB-KW"/>
</dbReference>
<proteinExistence type="inferred from homology"/>
<protein>
    <recommendedName>
        <fullName evidence="5">L-ornithine N(5)-monooxygenase [NAD(P)H]</fullName>
        <ecNumber evidence="5">1.14.13.196</ecNumber>
    </recommendedName>
</protein>
<evidence type="ECO:0000256" key="8">
    <source>
        <dbReference type="ARBA" id="ARBA00022857"/>
    </source>
</evidence>
<dbReference type="Gene3D" id="3.50.50.60">
    <property type="entry name" value="FAD/NAD(P)-binding domain"/>
    <property type="match status" value="2"/>
</dbReference>
<evidence type="ECO:0000256" key="9">
    <source>
        <dbReference type="ARBA" id="ARBA00023002"/>
    </source>
</evidence>
<gene>
    <name evidence="13" type="ORF">EV356DRAFT_563878</name>
</gene>
<dbReference type="PANTHER" id="PTHR43098">
    <property type="entry name" value="L-ORNITHINE N(5)-MONOOXYGENASE-RELATED"/>
    <property type="match status" value="1"/>
</dbReference>
<evidence type="ECO:0000256" key="1">
    <source>
        <dbReference type="ARBA" id="ARBA00001974"/>
    </source>
</evidence>
<dbReference type="OrthoDB" id="66881at2759"/>
<comment type="similarity">
    <text evidence="3">Belongs to the lysine N(6)-hydroxylase/L-ornithine N(5)-oxygenase family.</text>
</comment>
<dbReference type="Pfam" id="PF13434">
    <property type="entry name" value="Lys_Orn_oxgnase"/>
    <property type="match status" value="1"/>
</dbReference>
<evidence type="ECO:0000313" key="13">
    <source>
        <dbReference type="EMBL" id="KAF2238687.1"/>
    </source>
</evidence>
<comment type="catalytic activity">
    <reaction evidence="12">
        <text>L-ornithine + NADH + O2 = N(5)-hydroxy-L-ornithine + NAD(+) + H2O</text>
        <dbReference type="Rhea" id="RHEA:41512"/>
        <dbReference type="ChEBI" id="CHEBI:15377"/>
        <dbReference type="ChEBI" id="CHEBI:15379"/>
        <dbReference type="ChEBI" id="CHEBI:46911"/>
        <dbReference type="ChEBI" id="CHEBI:57540"/>
        <dbReference type="ChEBI" id="CHEBI:57945"/>
        <dbReference type="ChEBI" id="CHEBI:78275"/>
        <dbReference type="EC" id="1.14.13.196"/>
    </reaction>
</comment>
<evidence type="ECO:0000256" key="12">
    <source>
        <dbReference type="ARBA" id="ARBA00049248"/>
    </source>
</evidence>
<keyword evidence="7" id="KW-0274">FAD</keyword>
<accession>A0A6A6HKW5</accession>
<evidence type="ECO:0000256" key="7">
    <source>
        <dbReference type="ARBA" id="ARBA00022827"/>
    </source>
</evidence>
<comment type="catalytic activity">
    <reaction evidence="11">
        <text>L-ornithine + NADPH + O2 = N(5)-hydroxy-L-ornithine + NADP(+) + H2O</text>
        <dbReference type="Rhea" id="RHEA:41508"/>
        <dbReference type="ChEBI" id="CHEBI:15377"/>
        <dbReference type="ChEBI" id="CHEBI:15379"/>
        <dbReference type="ChEBI" id="CHEBI:46911"/>
        <dbReference type="ChEBI" id="CHEBI:57783"/>
        <dbReference type="ChEBI" id="CHEBI:58349"/>
        <dbReference type="ChEBI" id="CHEBI:78275"/>
        <dbReference type="EC" id="1.14.13.196"/>
    </reaction>
</comment>
<dbReference type="EMBL" id="ML991775">
    <property type="protein sequence ID" value="KAF2238687.1"/>
    <property type="molecule type" value="Genomic_DNA"/>
</dbReference>
<comment type="pathway">
    <text evidence="2">Siderophore biosynthesis.</text>
</comment>
<evidence type="ECO:0000256" key="3">
    <source>
        <dbReference type="ARBA" id="ARBA00007588"/>
    </source>
</evidence>
<dbReference type="EC" id="1.14.13.196" evidence="5"/>
<keyword evidence="6" id="KW-0285">Flavoprotein</keyword>
<evidence type="ECO:0000256" key="6">
    <source>
        <dbReference type="ARBA" id="ARBA00022630"/>
    </source>
</evidence>
<evidence type="ECO:0000256" key="11">
    <source>
        <dbReference type="ARBA" id="ARBA00047598"/>
    </source>
</evidence>
<dbReference type="PANTHER" id="PTHR43098:SF3">
    <property type="entry name" value="L-ORNITHINE N(5)-MONOOXYGENASE-RELATED"/>
    <property type="match status" value="1"/>
</dbReference>
<dbReference type="InterPro" id="IPR036188">
    <property type="entry name" value="FAD/NAD-bd_sf"/>
</dbReference>
<organism evidence="13 14">
    <name type="scientific">Viridothelium virens</name>
    <name type="common">Speckled blister lichen</name>
    <name type="synonym">Trypethelium virens</name>
    <dbReference type="NCBI Taxonomy" id="1048519"/>
    <lineage>
        <taxon>Eukaryota</taxon>
        <taxon>Fungi</taxon>
        <taxon>Dikarya</taxon>
        <taxon>Ascomycota</taxon>
        <taxon>Pezizomycotina</taxon>
        <taxon>Dothideomycetes</taxon>
        <taxon>Dothideomycetes incertae sedis</taxon>
        <taxon>Trypetheliales</taxon>
        <taxon>Trypetheliaceae</taxon>
        <taxon>Viridothelium</taxon>
    </lineage>
</organism>
<evidence type="ECO:0000256" key="2">
    <source>
        <dbReference type="ARBA" id="ARBA00004924"/>
    </source>
</evidence>
<keyword evidence="9" id="KW-0560">Oxidoreductase</keyword>
<comment type="similarity">
    <text evidence="4">Belongs to the FAD-binding monooxygenase family.</text>
</comment>
<evidence type="ECO:0000256" key="4">
    <source>
        <dbReference type="ARBA" id="ARBA00010139"/>
    </source>
</evidence>
<evidence type="ECO:0000256" key="5">
    <source>
        <dbReference type="ARBA" id="ARBA00012881"/>
    </source>
</evidence>
<dbReference type="AlphaFoldDB" id="A0A6A6HKW5"/>
<name>A0A6A6HKW5_VIRVR</name>
<dbReference type="InterPro" id="IPR025700">
    <property type="entry name" value="Lys/Orn_oxygenase"/>
</dbReference>